<comment type="caution">
    <text evidence="13">The sequence shown here is derived from an EMBL/GenBank/DDBJ whole genome shotgun (WGS) entry which is preliminary data.</text>
</comment>
<evidence type="ECO:0000256" key="3">
    <source>
        <dbReference type="ARBA" id="ARBA00005163"/>
    </source>
</evidence>
<dbReference type="EMBL" id="MWIH01000005">
    <property type="protein sequence ID" value="OQO92111.1"/>
    <property type="molecule type" value="Genomic_DNA"/>
</dbReference>
<comment type="cofactor">
    <cofactor evidence="1">
        <name>[3Fe-4S] cluster</name>
        <dbReference type="ChEBI" id="CHEBI:21137"/>
    </cofactor>
</comment>
<keyword evidence="10" id="KW-0411">Iron-sulfur</keyword>
<dbReference type="AlphaFoldDB" id="A0A1V9A4V5"/>
<evidence type="ECO:0000259" key="12">
    <source>
        <dbReference type="PROSITE" id="PS51085"/>
    </source>
</evidence>
<dbReference type="InterPro" id="IPR017896">
    <property type="entry name" value="4Fe4S_Fe-S-bd"/>
</dbReference>
<dbReference type="InterPro" id="IPR006058">
    <property type="entry name" value="2Fe2S_fd_BS"/>
</dbReference>
<evidence type="ECO:0000313" key="13">
    <source>
        <dbReference type="EMBL" id="OQO92111.1"/>
    </source>
</evidence>
<dbReference type="InterPro" id="IPR036010">
    <property type="entry name" value="2Fe-2S_ferredoxin-like_sf"/>
</dbReference>
<dbReference type="PROSITE" id="PS00197">
    <property type="entry name" value="2FE2S_FER_1"/>
    <property type="match status" value="1"/>
</dbReference>
<comment type="cofactor">
    <cofactor evidence="2">
        <name>[4Fe-4S] cluster</name>
        <dbReference type="ChEBI" id="CHEBI:49883"/>
    </cofactor>
</comment>
<dbReference type="InterPro" id="IPR001041">
    <property type="entry name" value="2Fe-2S_ferredoxin-type"/>
</dbReference>
<dbReference type="CDD" id="cd00207">
    <property type="entry name" value="fer2"/>
    <property type="match status" value="1"/>
</dbReference>
<keyword evidence="6" id="KW-0001">2Fe-2S</keyword>
<dbReference type="Pfam" id="PF13085">
    <property type="entry name" value="Fer2_3"/>
    <property type="match status" value="1"/>
</dbReference>
<dbReference type="InterPro" id="IPR009051">
    <property type="entry name" value="Helical_ferredxn"/>
</dbReference>
<dbReference type="GO" id="GO:0009055">
    <property type="term" value="F:electron transfer activity"/>
    <property type="evidence" value="ECO:0007669"/>
    <property type="project" value="InterPro"/>
</dbReference>
<dbReference type="SUPFAM" id="SSF46548">
    <property type="entry name" value="alpha-helical ferredoxin"/>
    <property type="match status" value="1"/>
</dbReference>
<dbReference type="STRING" id="1962155.B1813_07560"/>
<dbReference type="Pfam" id="PF13183">
    <property type="entry name" value="Fer4_8"/>
    <property type="match status" value="1"/>
</dbReference>
<evidence type="ECO:0000256" key="4">
    <source>
        <dbReference type="ARBA" id="ARBA00009433"/>
    </source>
</evidence>
<dbReference type="InterPro" id="IPR012675">
    <property type="entry name" value="Beta-grasp_dom_sf"/>
</dbReference>
<dbReference type="RefSeq" id="WP_024877176.1">
    <property type="nucleotide sequence ID" value="NZ_AZUM01000007.1"/>
</dbReference>
<dbReference type="InterPro" id="IPR004489">
    <property type="entry name" value="Succ_DH/fum_Rdtase_Fe-S"/>
</dbReference>
<keyword evidence="7" id="KW-0479">Metal-binding</keyword>
<dbReference type="NCBIfam" id="TIGR00384">
    <property type="entry name" value="dhsB"/>
    <property type="match status" value="1"/>
</dbReference>
<keyword evidence="9" id="KW-0408">Iron</keyword>
<evidence type="ECO:0000256" key="2">
    <source>
        <dbReference type="ARBA" id="ARBA00001966"/>
    </source>
</evidence>
<dbReference type="NCBIfam" id="NF009052">
    <property type="entry name" value="PRK12386.1"/>
    <property type="match status" value="1"/>
</dbReference>
<evidence type="ECO:0000256" key="8">
    <source>
        <dbReference type="ARBA" id="ARBA00023002"/>
    </source>
</evidence>
<dbReference type="GO" id="GO:0022904">
    <property type="term" value="P:respiratory electron transport chain"/>
    <property type="evidence" value="ECO:0007669"/>
    <property type="project" value="TreeGrafter"/>
</dbReference>
<comment type="pathway">
    <text evidence="3">Carbohydrate metabolism; tricarboxylic acid cycle.</text>
</comment>
<dbReference type="GO" id="GO:0005886">
    <property type="term" value="C:plasma membrane"/>
    <property type="evidence" value="ECO:0007669"/>
    <property type="project" value="TreeGrafter"/>
</dbReference>
<dbReference type="InterPro" id="IPR025192">
    <property type="entry name" value="Succ_DH/fum_Rdtase_N"/>
</dbReference>
<dbReference type="GO" id="GO:0016491">
    <property type="term" value="F:oxidoreductase activity"/>
    <property type="evidence" value="ECO:0007669"/>
    <property type="project" value="UniProtKB-KW"/>
</dbReference>
<dbReference type="GO" id="GO:0051537">
    <property type="term" value="F:2 iron, 2 sulfur cluster binding"/>
    <property type="evidence" value="ECO:0007669"/>
    <property type="project" value="UniProtKB-KW"/>
</dbReference>
<dbReference type="PROSITE" id="PS51085">
    <property type="entry name" value="2FE2S_FER_2"/>
    <property type="match status" value="1"/>
</dbReference>
<dbReference type="SUPFAM" id="SSF54292">
    <property type="entry name" value="2Fe-2S ferredoxin-like"/>
    <property type="match status" value="1"/>
</dbReference>
<gene>
    <name evidence="13" type="ORF">B1813_07560</name>
</gene>
<keyword evidence="8" id="KW-0560">Oxidoreductase</keyword>
<comment type="cofactor">
    <cofactor evidence="11">
        <name>[2Fe-2S] cluster</name>
        <dbReference type="ChEBI" id="CHEBI:190135"/>
    </cofactor>
</comment>
<dbReference type="GO" id="GO:0051539">
    <property type="term" value="F:4 iron, 4 sulfur cluster binding"/>
    <property type="evidence" value="ECO:0007669"/>
    <property type="project" value="UniProtKB-KW"/>
</dbReference>
<evidence type="ECO:0000256" key="6">
    <source>
        <dbReference type="ARBA" id="ARBA00022714"/>
    </source>
</evidence>
<comment type="similarity">
    <text evidence="4">Belongs to the succinate dehydrogenase/fumarate reductase iron-sulfur protein family.</text>
</comment>
<proteinExistence type="inferred from homology"/>
<name>A0A1V9A4V5_SACPI</name>
<reference evidence="13 14" key="1">
    <citation type="submission" date="2017-02" db="EMBL/GenBank/DDBJ databases">
        <title>Draft genome of Saccharomonospora sp. 154.</title>
        <authorList>
            <person name="Alonso-Carmona G.S."/>
            <person name="De La Haba R."/>
            <person name="Vera-Gargallo B."/>
            <person name="Sandoval-Trujillo A.H."/>
            <person name="Ramirez-Duran N."/>
            <person name="Ventosa A."/>
        </authorList>
    </citation>
    <scope>NUCLEOTIDE SEQUENCE [LARGE SCALE GENOMIC DNA]</scope>
    <source>
        <strain evidence="13 14">LRS4.154</strain>
    </source>
</reference>
<dbReference type="Gene3D" id="3.10.20.30">
    <property type="match status" value="1"/>
</dbReference>
<evidence type="ECO:0000256" key="11">
    <source>
        <dbReference type="ARBA" id="ARBA00034078"/>
    </source>
</evidence>
<keyword evidence="5" id="KW-0004">4Fe-4S</keyword>
<evidence type="ECO:0000256" key="10">
    <source>
        <dbReference type="ARBA" id="ARBA00023014"/>
    </source>
</evidence>
<sequence>MGYEATLRVWRGDDGAGELRDYTVEANEGEVVLDLIHRLQATQAPDLAVRWNCKAGKCGSCSAEVNGRPRLLCMTRMSVFGRDEVITVTPMRTFPVVRDLVTDVSYNYVKAREIPAFTPPDDLAPGEYRMHQVDVERSQEFRKCIECFLCQNVCHVIRDHEENKTAFAGPRHLMRIAELEMHPLDAADRTQEAQTEHGLGYCNITKCCTEVCPENIHITDNALIPMKERVADRRYDPVVWLGNKLFRRNRD</sequence>
<dbReference type="GO" id="GO:0006099">
    <property type="term" value="P:tricarboxylic acid cycle"/>
    <property type="evidence" value="ECO:0007669"/>
    <property type="project" value="InterPro"/>
</dbReference>
<feature type="domain" description="2Fe-2S ferredoxin-type" evidence="12">
    <location>
        <begin position="5"/>
        <end position="92"/>
    </location>
</feature>
<dbReference type="GO" id="GO:0046872">
    <property type="term" value="F:metal ion binding"/>
    <property type="evidence" value="ECO:0007669"/>
    <property type="project" value="UniProtKB-KW"/>
</dbReference>
<organism evidence="13 14">
    <name type="scientific">Saccharomonospora piscinae</name>
    <dbReference type="NCBI Taxonomy" id="687388"/>
    <lineage>
        <taxon>Bacteria</taxon>
        <taxon>Bacillati</taxon>
        <taxon>Actinomycetota</taxon>
        <taxon>Actinomycetes</taxon>
        <taxon>Pseudonocardiales</taxon>
        <taxon>Pseudonocardiaceae</taxon>
        <taxon>Saccharomonospora</taxon>
    </lineage>
</organism>
<dbReference type="Gene3D" id="1.10.1060.10">
    <property type="entry name" value="Alpha-helical ferredoxin"/>
    <property type="match status" value="1"/>
</dbReference>
<evidence type="ECO:0000256" key="5">
    <source>
        <dbReference type="ARBA" id="ARBA00022485"/>
    </source>
</evidence>
<dbReference type="PANTHER" id="PTHR11921">
    <property type="entry name" value="SUCCINATE DEHYDROGENASE IRON-SULFUR PROTEIN"/>
    <property type="match status" value="1"/>
</dbReference>
<dbReference type="OrthoDB" id="9804391at2"/>
<dbReference type="InterPro" id="IPR050573">
    <property type="entry name" value="SDH/FRD_Iron-Sulfur"/>
</dbReference>
<evidence type="ECO:0000256" key="9">
    <source>
        <dbReference type="ARBA" id="ARBA00023004"/>
    </source>
</evidence>
<evidence type="ECO:0000256" key="1">
    <source>
        <dbReference type="ARBA" id="ARBA00001927"/>
    </source>
</evidence>
<dbReference type="Proteomes" id="UP000192591">
    <property type="component" value="Unassembled WGS sequence"/>
</dbReference>
<evidence type="ECO:0000313" key="14">
    <source>
        <dbReference type="Proteomes" id="UP000192591"/>
    </source>
</evidence>
<evidence type="ECO:0000256" key="7">
    <source>
        <dbReference type="ARBA" id="ARBA00022723"/>
    </source>
</evidence>
<dbReference type="PANTHER" id="PTHR11921:SF29">
    <property type="entry name" value="SUCCINATE DEHYDROGENASE [UBIQUINONE] IRON-SULFUR SUBUNIT, MITOCHONDRIAL"/>
    <property type="match status" value="1"/>
</dbReference>
<accession>A0A1V9A4V5</accession>
<protein>
    <submittedName>
        <fullName evidence="13">Succinate dehydrogenase/fumarate reductase iron-sulfur subunit</fullName>
    </submittedName>
</protein>
<keyword evidence="14" id="KW-1185">Reference proteome</keyword>